<organism evidence="2 3">
    <name type="scientific">Paraburkholderia rhizosphaerae</name>
    <dbReference type="NCBI Taxonomy" id="480658"/>
    <lineage>
        <taxon>Bacteria</taxon>
        <taxon>Pseudomonadati</taxon>
        <taxon>Pseudomonadota</taxon>
        <taxon>Betaproteobacteria</taxon>
        <taxon>Burkholderiales</taxon>
        <taxon>Burkholderiaceae</taxon>
        <taxon>Paraburkholderia</taxon>
    </lineage>
</organism>
<dbReference type="OrthoDB" id="6490254at2"/>
<dbReference type="Pfam" id="PF10908">
    <property type="entry name" value="Tlde1_dom"/>
    <property type="match status" value="1"/>
</dbReference>
<evidence type="ECO:0000313" key="2">
    <source>
        <dbReference type="EMBL" id="TDY38858.1"/>
    </source>
</evidence>
<protein>
    <submittedName>
        <fullName evidence="2">Uncharacterized protein DUF2778</fullName>
    </submittedName>
</protein>
<evidence type="ECO:0000313" key="3">
    <source>
        <dbReference type="Proteomes" id="UP000295509"/>
    </source>
</evidence>
<sequence>MPVQCTFRLNNQATSTLYCSGFGGVTAYSGQEYGRDNPGAVAVKDIGPLSPGKYYLLDRRSGGRMGWFYDWLSEHNVGTTDRSKWFMLWNERTGDTTFINGVKRGEFRLHAEGSRRISEGCITVMSKPEFDRLERHIRSRVPDLPVPGSLSDF</sequence>
<evidence type="ECO:0000259" key="1">
    <source>
        <dbReference type="Pfam" id="PF10908"/>
    </source>
</evidence>
<comment type="caution">
    <text evidence="2">The sequence shown here is derived from an EMBL/GenBank/DDBJ whole genome shotgun (WGS) entry which is preliminary data.</text>
</comment>
<reference evidence="2 3" key="1">
    <citation type="submission" date="2019-03" db="EMBL/GenBank/DDBJ databases">
        <title>Genomic Encyclopedia of Type Strains, Phase III (KMG-III): the genomes of soil and plant-associated and newly described type strains.</title>
        <authorList>
            <person name="Whitman W."/>
        </authorList>
    </citation>
    <scope>NUCLEOTIDE SEQUENCE [LARGE SCALE GENOMIC DNA]</scope>
    <source>
        <strain evidence="2 3">LMG 29544</strain>
    </source>
</reference>
<dbReference type="InterPro" id="IPR021225">
    <property type="entry name" value="Tlde1_dom"/>
</dbReference>
<proteinExistence type="predicted"/>
<accession>A0A4R8L9L0</accession>
<dbReference type="Proteomes" id="UP000295509">
    <property type="component" value="Unassembled WGS sequence"/>
</dbReference>
<dbReference type="EMBL" id="SORE01000030">
    <property type="protein sequence ID" value="TDY38858.1"/>
    <property type="molecule type" value="Genomic_DNA"/>
</dbReference>
<keyword evidence="3" id="KW-1185">Reference proteome</keyword>
<dbReference type="AlphaFoldDB" id="A0A4R8L9L0"/>
<feature type="domain" description="Tlde1" evidence="1">
    <location>
        <begin position="25"/>
        <end position="140"/>
    </location>
</feature>
<gene>
    <name evidence="2" type="ORF">BX592_13084</name>
</gene>
<name>A0A4R8L9L0_9BURK</name>